<evidence type="ECO:0000256" key="1">
    <source>
        <dbReference type="ARBA" id="ARBA00002624"/>
    </source>
</evidence>
<gene>
    <name evidence="31" type="ORF">H9841_06450</name>
</gene>
<feature type="domain" description="Glycosyl transferase family 51" evidence="30">
    <location>
        <begin position="86"/>
        <end position="256"/>
    </location>
</feature>
<keyword evidence="17" id="KW-0573">Peptidoglycan synthesis</keyword>
<dbReference type="Gene3D" id="3.40.710.10">
    <property type="entry name" value="DD-peptidase/beta-lactamase superfamily"/>
    <property type="match status" value="1"/>
</dbReference>
<comment type="pathway">
    <text evidence="26">Glycan biosynthesis.</text>
</comment>
<keyword evidence="9" id="KW-0121">Carboxypeptidase</keyword>
<evidence type="ECO:0000256" key="12">
    <source>
        <dbReference type="ARBA" id="ARBA00022679"/>
    </source>
</evidence>
<evidence type="ECO:0000256" key="4">
    <source>
        <dbReference type="ARBA" id="ARBA00007090"/>
    </source>
</evidence>
<evidence type="ECO:0000256" key="6">
    <source>
        <dbReference type="ARBA" id="ARBA00012448"/>
    </source>
</evidence>
<comment type="pathway">
    <text evidence="3">Cell wall biogenesis; peptidoglycan biosynthesis.</text>
</comment>
<evidence type="ECO:0000256" key="25">
    <source>
        <dbReference type="ARBA" id="ARBA00049902"/>
    </source>
</evidence>
<keyword evidence="12" id="KW-0808">Transferase</keyword>
<feature type="transmembrane region" description="Helical" evidence="28">
    <location>
        <begin position="20"/>
        <end position="50"/>
    </location>
</feature>
<comment type="subcellular location">
    <subcellularLocation>
        <location evidence="2">Cell membrane</location>
        <topology evidence="2">Single-pass type II membrane protein</topology>
    </subcellularLocation>
</comment>
<dbReference type="Pfam" id="PF00905">
    <property type="entry name" value="Transpeptidase"/>
    <property type="match status" value="1"/>
</dbReference>
<dbReference type="InterPro" id="IPR001460">
    <property type="entry name" value="PCN-bd_Tpept"/>
</dbReference>
<keyword evidence="15" id="KW-0133">Cell shape</keyword>
<protein>
    <recommendedName>
        <fullName evidence="7">Penicillin-binding protein 1A</fullName>
        <ecNumber evidence="24">2.4.99.28</ecNumber>
        <ecNumber evidence="6">3.4.16.4</ecNumber>
    </recommendedName>
</protein>
<evidence type="ECO:0000256" key="8">
    <source>
        <dbReference type="ARBA" id="ARBA00022475"/>
    </source>
</evidence>
<evidence type="ECO:0000256" key="9">
    <source>
        <dbReference type="ARBA" id="ARBA00022645"/>
    </source>
</evidence>
<comment type="catalytic activity">
    <reaction evidence="25">
        <text>[GlcNAc-(1-&gt;4)-Mur2Ac(oyl-L-Ala-gamma-D-Glu-L-Lys-D-Ala-D-Ala)](n)-di-trans,octa-cis-undecaprenyl diphosphate + beta-D-GlcNAc-(1-&gt;4)-Mur2Ac(oyl-L-Ala-gamma-D-Glu-L-Lys-D-Ala-D-Ala)-di-trans,octa-cis-undecaprenyl diphosphate = [GlcNAc-(1-&gt;4)-Mur2Ac(oyl-L-Ala-gamma-D-Glu-L-Lys-D-Ala-D-Ala)](n+1)-di-trans,octa-cis-undecaprenyl diphosphate + di-trans,octa-cis-undecaprenyl diphosphate + H(+)</text>
        <dbReference type="Rhea" id="RHEA:23708"/>
        <dbReference type="Rhea" id="RHEA-COMP:9602"/>
        <dbReference type="Rhea" id="RHEA-COMP:9603"/>
        <dbReference type="ChEBI" id="CHEBI:15378"/>
        <dbReference type="ChEBI" id="CHEBI:58405"/>
        <dbReference type="ChEBI" id="CHEBI:60033"/>
        <dbReference type="ChEBI" id="CHEBI:78435"/>
        <dbReference type="EC" id="2.4.99.28"/>
    </reaction>
</comment>
<evidence type="ECO:0000256" key="11">
    <source>
        <dbReference type="ARBA" id="ARBA00022676"/>
    </source>
</evidence>
<dbReference type="SUPFAM" id="SSF53955">
    <property type="entry name" value="Lysozyme-like"/>
    <property type="match status" value="1"/>
</dbReference>
<evidence type="ECO:0000256" key="13">
    <source>
        <dbReference type="ARBA" id="ARBA00022692"/>
    </source>
</evidence>
<dbReference type="InterPro" id="IPR001264">
    <property type="entry name" value="Glyco_trans_51"/>
</dbReference>
<keyword evidence="8" id="KW-1003">Cell membrane</keyword>
<evidence type="ECO:0000256" key="20">
    <source>
        <dbReference type="ARBA" id="ARBA00023251"/>
    </source>
</evidence>
<dbReference type="Proteomes" id="UP000823868">
    <property type="component" value="Unassembled WGS sequence"/>
</dbReference>
<comment type="function">
    <text evidence="1">Cell wall formation. Synthesis of cross-linked peptidoglycan from the lipid intermediates. The enzyme has a penicillin-insensitive transglycosylase N-terminal domain (formation of linear glycan strands) and a penicillin-sensitive transpeptidase C-terminal domain (cross-linking of the peptide subunits).</text>
</comment>
<keyword evidence="18 28" id="KW-1133">Transmembrane helix</keyword>
<reference evidence="31" key="2">
    <citation type="submission" date="2021-04" db="EMBL/GenBank/DDBJ databases">
        <authorList>
            <person name="Gilroy R."/>
        </authorList>
    </citation>
    <scope>NUCLEOTIDE SEQUENCE</scope>
    <source>
        <strain evidence="31">ChiBcec16_6824</strain>
    </source>
</reference>
<dbReference type="GO" id="GO:0006508">
    <property type="term" value="P:proteolysis"/>
    <property type="evidence" value="ECO:0007669"/>
    <property type="project" value="UniProtKB-KW"/>
</dbReference>
<evidence type="ECO:0000256" key="24">
    <source>
        <dbReference type="ARBA" id="ARBA00044770"/>
    </source>
</evidence>
<dbReference type="InterPro" id="IPR023346">
    <property type="entry name" value="Lysozyme-like_dom_sf"/>
</dbReference>
<keyword evidence="13 28" id="KW-0812">Transmembrane</keyword>
<dbReference type="GO" id="GO:0008658">
    <property type="term" value="F:penicillin binding"/>
    <property type="evidence" value="ECO:0007669"/>
    <property type="project" value="InterPro"/>
</dbReference>
<dbReference type="GO" id="GO:0030288">
    <property type="term" value="C:outer membrane-bounded periplasmic space"/>
    <property type="evidence" value="ECO:0007669"/>
    <property type="project" value="TreeGrafter"/>
</dbReference>
<evidence type="ECO:0000256" key="19">
    <source>
        <dbReference type="ARBA" id="ARBA00023136"/>
    </source>
</evidence>
<dbReference type="FunFam" id="1.10.3810.10:FF:000001">
    <property type="entry name" value="Penicillin-binding protein 1A"/>
    <property type="match status" value="1"/>
</dbReference>
<comment type="similarity">
    <text evidence="5">In the N-terminal section; belongs to the glycosyltransferase 51 family.</text>
</comment>
<evidence type="ECO:0000256" key="7">
    <source>
        <dbReference type="ARBA" id="ARBA00018638"/>
    </source>
</evidence>
<keyword evidence="21" id="KW-0511">Multifunctional enzyme</keyword>
<evidence type="ECO:0000256" key="27">
    <source>
        <dbReference type="SAM" id="MobiDB-lite"/>
    </source>
</evidence>
<evidence type="ECO:0000256" key="23">
    <source>
        <dbReference type="ARBA" id="ARBA00034000"/>
    </source>
</evidence>
<feature type="compositionally biased region" description="Pro residues" evidence="27">
    <location>
        <begin position="861"/>
        <end position="881"/>
    </location>
</feature>
<comment type="similarity">
    <text evidence="4">In the C-terminal section; belongs to the transpeptidase family.</text>
</comment>
<dbReference type="PANTHER" id="PTHR32282">
    <property type="entry name" value="BINDING PROTEIN TRANSPEPTIDASE, PUTATIVE-RELATED"/>
    <property type="match status" value="1"/>
</dbReference>
<keyword evidence="11" id="KW-0328">Glycosyltransferase</keyword>
<evidence type="ECO:0000259" key="30">
    <source>
        <dbReference type="Pfam" id="PF00912"/>
    </source>
</evidence>
<comment type="caution">
    <text evidence="31">The sequence shown here is derived from an EMBL/GenBank/DDBJ whole genome shotgun (WGS) entry which is preliminary data.</text>
</comment>
<evidence type="ECO:0000256" key="22">
    <source>
        <dbReference type="ARBA" id="ARBA00023316"/>
    </source>
</evidence>
<evidence type="ECO:0000256" key="16">
    <source>
        <dbReference type="ARBA" id="ARBA00022968"/>
    </source>
</evidence>
<evidence type="ECO:0000256" key="3">
    <source>
        <dbReference type="ARBA" id="ARBA00004752"/>
    </source>
</evidence>
<feature type="region of interest" description="Disordered" evidence="27">
    <location>
        <begin position="786"/>
        <end position="881"/>
    </location>
</feature>
<keyword evidence="20" id="KW-0046">Antibiotic resistance</keyword>
<dbReference type="EC" id="2.4.99.28" evidence="24"/>
<comment type="catalytic activity">
    <reaction evidence="23">
        <text>Preferential cleavage: (Ac)2-L-Lys-D-Ala-|-D-Ala. Also transpeptidation of peptidyl-alanyl moieties that are N-acyl substituents of D-alanine.</text>
        <dbReference type="EC" id="3.4.16.4"/>
    </reaction>
</comment>
<dbReference type="AlphaFoldDB" id="A0A9D1Y926"/>
<dbReference type="InterPro" id="IPR050396">
    <property type="entry name" value="Glycosyltr_51/Transpeptidase"/>
</dbReference>
<proteinExistence type="inferred from homology"/>
<evidence type="ECO:0000256" key="28">
    <source>
        <dbReference type="SAM" id="Phobius"/>
    </source>
</evidence>
<dbReference type="PANTHER" id="PTHR32282:SF11">
    <property type="entry name" value="PENICILLIN-BINDING PROTEIN 1B"/>
    <property type="match status" value="1"/>
</dbReference>
<dbReference type="GO" id="GO:0071555">
    <property type="term" value="P:cell wall organization"/>
    <property type="evidence" value="ECO:0007669"/>
    <property type="project" value="UniProtKB-KW"/>
</dbReference>
<dbReference type="GO" id="GO:0046677">
    <property type="term" value="P:response to antibiotic"/>
    <property type="evidence" value="ECO:0007669"/>
    <property type="project" value="UniProtKB-KW"/>
</dbReference>
<dbReference type="GO" id="GO:0008360">
    <property type="term" value="P:regulation of cell shape"/>
    <property type="evidence" value="ECO:0007669"/>
    <property type="project" value="UniProtKB-KW"/>
</dbReference>
<dbReference type="EMBL" id="DXDX01000119">
    <property type="protein sequence ID" value="HIY21523.1"/>
    <property type="molecule type" value="Genomic_DNA"/>
</dbReference>
<keyword evidence="22" id="KW-0961">Cell wall biogenesis/degradation</keyword>
<dbReference type="NCBIfam" id="TIGR02074">
    <property type="entry name" value="PBP_1a_fam"/>
    <property type="match status" value="1"/>
</dbReference>
<dbReference type="GO" id="GO:0009002">
    <property type="term" value="F:serine-type D-Ala-D-Ala carboxypeptidase activity"/>
    <property type="evidence" value="ECO:0007669"/>
    <property type="project" value="UniProtKB-EC"/>
</dbReference>
<keyword evidence="10" id="KW-0645">Protease</keyword>
<evidence type="ECO:0000256" key="21">
    <source>
        <dbReference type="ARBA" id="ARBA00023268"/>
    </source>
</evidence>
<dbReference type="InterPro" id="IPR036950">
    <property type="entry name" value="PBP_transglycosylase"/>
</dbReference>
<keyword evidence="16" id="KW-0735">Signal-anchor</keyword>
<sequence>MATTTNSSGKERRGGGGKAVFLGILKVLGTLLLIGVMTAAFLACFAAVYIRNVILPDAHIEAQSYSTALASTICRIDENGREVELQSLYGTENRVWISYDEIPKDLVNAAIAIEDRRFYQHHGVDWLRTGSAILSMMTGQDIYGGSTITQQLLKNMTQYDDITVKRKILEIFRALDFEKDHEKEEILELYLNYIYLGQKFYGVATAAEYYFGKDVRDLNLAECASLISITNNPSGYNPYRYPENNAYRARLVLKAMLEQGKISQAEYNEAKAQVDAGLNFTQGESEETVSTILSWHEEQVVEDVIQDLMDQFSYTYEVASRMVYSGGLKIYSCVDPKIQAVVEEVYENRDNLPQTSSRGEQLQSAIVVIDPQGNIVALAGSMGEKEGNKLLNLATQATRQPGSSIKTLSAYAPAIDLGLITPNSVFDDSPVLDLNGAWPSNSYGYYWGLELVSKAVEQSSNAVAVRVLQKVGIEQSVGYLENNFGITTIQQDDYGLSQLGLGGMTNGVTVREMATAYSVFPRGGVYLESHTYSQVKDSNGKVILDNTQQEGKTAVKATTAWYINDMLQDVVSSPNGVGTGREANFSGMTIAGKTGSTNDYKDRWFVGYTPYYTAAVWTGYSKYPERINNGATNPAAQMWKKVMQPIHEGLEKKDFEKPGGLVTVPICMDSGLRATDACSQDVRGSRVKQVYFFEGDAPSGYCDLHEAKEVCVAATTNEAGESGSTYYLAGEFCPREGNAAGVAPTVRTISMLNYVRTGIAASRTTRDAGASWGSLSPCPIHTSAVQPTPSVYDPSTFDINNPNTWPPTDQYPNFNPEDPSTWPVVSTPEPSVQPSTGPSESEKPEETPTPTPTPSAGYTPTPAPTPIPEGAEPPPEANLNE</sequence>
<evidence type="ECO:0000256" key="26">
    <source>
        <dbReference type="ARBA" id="ARBA00060592"/>
    </source>
</evidence>
<evidence type="ECO:0000313" key="32">
    <source>
        <dbReference type="Proteomes" id="UP000823868"/>
    </source>
</evidence>
<dbReference type="EC" id="3.4.16.4" evidence="6"/>
<evidence type="ECO:0000256" key="17">
    <source>
        <dbReference type="ARBA" id="ARBA00022984"/>
    </source>
</evidence>
<keyword evidence="14" id="KW-0378">Hydrolase</keyword>
<feature type="compositionally biased region" description="Polar residues" evidence="27">
    <location>
        <begin position="797"/>
        <end position="813"/>
    </location>
</feature>
<dbReference type="InterPro" id="IPR012338">
    <property type="entry name" value="Beta-lactam/transpept-like"/>
</dbReference>
<dbReference type="GO" id="GO:0008955">
    <property type="term" value="F:peptidoglycan glycosyltransferase activity"/>
    <property type="evidence" value="ECO:0007669"/>
    <property type="project" value="UniProtKB-EC"/>
</dbReference>
<dbReference type="GO" id="GO:0009252">
    <property type="term" value="P:peptidoglycan biosynthetic process"/>
    <property type="evidence" value="ECO:0007669"/>
    <property type="project" value="UniProtKB-KW"/>
</dbReference>
<dbReference type="GO" id="GO:0005886">
    <property type="term" value="C:plasma membrane"/>
    <property type="evidence" value="ECO:0007669"/>
    <property type="project" value="UniProtKB-SubCell"/>
</dbReference>
<dbReference type="Gene3D" id="1.10.3810.10">
    <property type="entry name" value="Biosynthetic peptidoglycan transglycosylase-like"/>
    <property type="match status" value="1"/>
</dbReference>
<evidence type="ECO:0000256" key="14">
    <source>
        <dbReference type="ARBA" id="ARBA00022801"/>
    </source>
</evidence>
<keyword evidence="19 28" id="KW-0472">Membrane</keyword>
<evidence type="ECO:0000256" key="15">
    <source>
        <dbReference type="ARBA" id="ARBA00022960"/>
    </source>
</evidence>
<evidence type="ECO:0000259" key="29">
    <source>
        <dbReference type="Pfam" id="PF00905"/>
    </source>
</evidence>
<evidence type="ECO:0000313" key="31">
    <source>
        <dbReference type="EMBL" id="HIY21523.1"/>
    </source>
</evidence>
<organism evidence="31 32">
    <name type="scientific">Candidatus Flavonifractor merdigallinarum</name>
    <dbReference type="NCBI Taxonomy" id="2838589"/>
    <lineage>
        <taxon>Bacteria</taxon>
        <taxon>Bacillati</taxon>
        <taxon>Bacillota</taxon>
        <taxon>Clostridia</taxon>
        <taxon>Eubacteriales</taxon>
        <taxon>Oscillospiraceae</taxon>
        <taxon>Flavonifractor</taxon>
    </lineage>
</organism>
<dbReference type="SUPFAM" id="SSF56601">
    <property type="entry name" value="beta-lactamase/transpeptidase-like"/>
    <property type="match status" value="1"/>
</dbReference>
<accession>A0A9D1Y926</accession>
<evidence type="ECO:0000256" key="2">
    <source>
        <dbReference type="ARBA" id="ARBA00004401"/>
    </source>
</evidence>
<name>A0A9D1Y926_9FIRM</name>
<feature type="domain" description="Penicillin-binding protein transpeptidase" evidence="29">
    <location>
        <begin position="365"/>
        <end position="643"/>
    </location>
</feature>
<evidence type="ECO:0000256" key="5">
    <source>
        <dbReference type="ARBA" id="ARBA00007739"/>
    </source>
</evidence>
<evidence type="ECO:0000256" key="18">
    <source>
        <dbReference type="ARBA" id="ARBA00022989"/>
    </source>
</evidence>
<reference evidence="31" key="1">
    <citation type="journal article" date="2021" name="PeerJ">
        <title>Extensive microbial diversity within the chicken gut microbiome revealed by metagenomics and culture.</title>
        <authorList>
            <person name="Gilroy R."/>
            <person name="Ravi A."/>
            <person name="Getino M."/>
            <person name="Pursley I."/>
            <person name="Horton D.L."/>
            <person name="Alikhan N.F."/>
            <person name="Baker D."/>
            <person name="Gharbi K."/>
            <person name="Hall N."/>
            <person name="Watson M."/>
            <person name="Adriaenssens E.M."/>
            <person name="Foster-Nyarko E."/>
            <person name="Jarju S."/>
            <person name="Secka A."/>
            <person name="Antonio M."/>
            <person name="Oren A."/>
            <person name="Chaudhuri R.R."/>
            <person name="La Ragione R."/>
            <person name="Hildebrand F."/>
            <person name="Pallen M.J."/>
        </authorList>
    </citation>
    <scope>NUCLEOTIDE SEQUENCE</scope>
    <source>
        <strain evidence="31">ChiBcec16_6824</strain>
    </source>
</reference>
<dbReference type="Pfam" id="PF00912">
    <property type="entry name" value="Transgly"/>
    <property type="match status" value="1"/>
</dbReference>
<evidence type="ECO:0000256" key="10">
    <source>
        <dbReference type="ARBA" id="ARBA00022670"/>
    </source>
</evidence>